<evidence type="ECO:0000313" key="2">
    <source>
        <dbReference type="EMBL" id="TKK64033.1"/>
    </source>
</evidence>
<feature type="transmembrane region" description="Helical" evidence="1">
    <location>
        <begin position="12"/>
        <end position="28"/>
    </location>
</feature>
<name>A0A4V5UTA8_ENTFL</name>
<dbReference type="Proteomes" id="UP000305511">
    <property type="component" value="Unassembled WGS sequence"/>
</dbReference>
<keyword evidence="1" id="KW-1133">Transmembrane helix</keyword>
<proteinExistence type="predicted"/>
<feature type="transmembrane region" description="Helical" evidence="1">
    <location>
        <begin position="34"/>
        <end position="57"/>
    </location>
</feature>
<keyword evidence="1" id="KW-0812">Transmembrane</keyword>
<protein>
    <recommendedName>
        <fullName evidence="4">DUF2892 domain-containing protein</fullName>
    </recommendedName>
</protein>
<comment type="caution">
    <text evidence="2">The sequence shown here is derived from an EMBL/GenBank/DDBJ whole genome shotgun (WGS) entry which is preliminary data.</text>
</comment>
<dbReference type="AlphaFoldDB" id="A0A4V5UTA8"/>
<dbReference type="EMBL" id="SIYF01000554">
    <property type="protein sequence ID" value="TKK64033.1"/>
    <property type="molecule type" value="Genomic_DNA"/>
</dbReference>
<evidence type="ECO:0000256" key="1">
    <source>
        <dbReference type="SAM" id="Phobius"/>
    </source>
</evidence>
<organism evidence="2 3">
    <name type="scientific">Enterococcus faecalis</name>
    <name type="common">Streptococcus faecalis</name>
    <dbReference type="NCBI Taxonomy" id="1351"/>
    <lineage>
        <taxon>Bacteria</taxon>
        <taxon>Bacillati</taxon>
        <taxon>Bacillota</taxon>
        <taxon>Bacilli</taxon>
        <taxon>Lactobacillales</taxon>
        <taxon>Enterococcaceae</taxon>
        <taxon>Enterococcus</taxon>
    </lineage>
</organism>
<sequence length="73" mass="8466">MKKMYRNLNRLTYGLYIFGVGLLIGTKADGKILLIYALVLMTYNLVIELCSFNSWIADNAGEDYKRKQNREVK</sequence>
<accession>A0A4V5UTA8</accession>
<evidence type="ECO:0008006" key="4">
    <source>
        <dbReference type="Google" id="ProtNLM"/>
    </source>
</evidence>
<evidence type="ECO:0000313" key="3">
    <source>
        <dbReference type="Proteomes" id="UP000305511"/>
    </source>
</evidence>
<keyword evidence="1" id="KW-0472">Membrane</keyword>
<gene>
    <name evidence="2" type="ORF">EY666_17255</name>
</gene>
<reference evidence="2 3" key="1">
    <citation type="submission" date="2019-02" db="EMBL/GenBank/DDBJ databases">
        <title>Bacteria dissemination in different level of health care in South Africa: the effectiveness of infections prevention and control.</title>
        <authorList>
            <person name="Shobo C."/>
            <person name="Amoako D.G."/>
            <person name="Allam M."/>
            <person name="Ismail A."/>
            <person name="Bester L.A."/>
            <person name="Essack S.Y."/>
        </authorList>
    </citation>
    <scope>NUCLEOTIDE SEQUENCE [LARGE SCALE GENOMIC DNA]</scope>
    <source>
        <strain evidence="2 3">2SIL2</strain>
    </source>
</reference>